<dbReference type="Gene3D" id="3.40.50.2000">
    <property type="entry name" value="Glycogen Phosphorylase B"/>
    <property type="match status" value="1"/>
</dbReference>
<organism evidence="1 2">
    <name type="scientific">Stenotrophomonas maltophilia</name>
    <name type="common">Pseudomonas maltophilia</name>
    <name type="synonym">Xanthomonas maltophilia</name>
    <dbReference type="NCBI Taxonomy" id="40324"/>
    <lineage>
        <taxon>Bacteria</taxon>
        <taxon>Pseudomonadati</taxon>
        <taxon>Pseudomonadota</taxon>
        <taxon>Gammaproteobacteria</taxon>
        <taxon>Lysobacterales</taxon>
        <taxon>Lysobacteraceae</taxon>
        <taxon>Stenotrophomonas</taxon>
        <taxon>Stenotrophomonas maltophilia group</taxon>
    </lineage>
</organism>
<dbReference type="PANTHER" id="PTHR46656:SF3">
    <property type="entry name" value="PUTATIVE-RELATED"/>
    <property type="match status" value="1"/>
</dbReference>
<evidence type="ECO:0000313" key="1">
    <source>
        <dbReference type="EMBL" id="OBU60806.1"/>
    </source>
</evidence>
<dbReference type="Pfam" id="PF13692">
    <property type="entry name" value="Glyco_trans_1_4"/>
    <property type="match status" value="1"/>
</dbReference>
<reference evidence="1 2" key="1">
    <citation type="submission" date="2016-05" db="EMBL/GenBank/DDBJ databases">
        <title>Draft Genome Sequences of Stenotrophomonas maltophilia Strains Sm32COP, Sm41DVV, Sm46PAILV, SmF3, SmF22, SmSOFb1 and SmCVFa1, Isolated from Different Manures, in France.</title>
        <authorList>
            <person name="Nazaret S."/>
            <person name="Bodilis J."/>
        </authorList>
    </citation>
    <scope>NUCLEOTIDE SEQUENCE [LARGE SCALE GENOMIC DNA]</scope>
    <source>
        <strain evidence="1 2">Sm41DVV</strain>
    </source>
</reference>
<protein>
    <recommendedName>
        <fullName evidence="3">Glycosyltransferase</fullName>
    </recommendedName>
</protein>
<dbReference type="EMBL" id="LYVI01000008">
    <property type="protein sequence ID" value="OBU60806.1"/>
    <property type="molecule type" value="Genomic_DNA"/>
</dbReference>
<evidence type="ECO:0008006" key="3">
    <source>
        <dbReference type="Google" id="ProtNLM"/>
    </source>
</evidence>
<dbReference type="PANTHER" id="PTHR46656">
    <property type="entry name" value="PUTATIVE-RELATED"/>
    <property type="match status" value="1"/>
</dbReference>
<gene>
    <name evidence="1" type="ORF">A9K56_13225</name>
</gene>
<comment type="caution">
    <text evidence="1">The sequence shown here is derived from an EMBL/GenBank/DDBJ whole genome shotgun (WGS) entry which is preliminary data.</text>
</comment>
<name>A0AAP7GQU8_STEMA</name>
<proteinExistence type="predicted"/>
<evidence type="ECO:0000313" key="2">
    <source>
        <dbReference type="Proteomes" id="UP000092125"/>
    </source>
</evidence>
<dbReference type="AlphaFoldDB" id="A0AAP7GQU8"/>
<accession>A0AAP7GQU8</accession>
<dbReference type="Proteomes" id="UP000092125">
    <property type="component" value="Unassembled WGS sequence"/>
</dbReference>
<sequence>MYARALLSEGYPVAVNDAALRIPHACNDHSLSGQLGRGAPYPFNLVFVNPDLFGELAPRLPRDTYTIAFWFWELDTVPAAWQRTLEQVDEVWVSTRFVEDAFRRATGKPVVRIPHPIVPQPGADLSRSSFGLDDDAFVFLCSFDFNSSIHRKNPWAVLAAFRAAFDGAPDNVQLVMKCSNGFRHPQRLRELMQQAAGDPRILVRDQVLDDAQLHALQETADAYVSLHRAEGLGLGLAESMARGKPVIATAWSGNLDFMNEGNSCLVPFRTVPIRPGEYPFADGGTWAEADVPAAAAWMRRLAREPGLAQRIGVQARSDILETMSLQAAATAMRARLQSLERHDR</sequence>
<dbReference type="SUPFAM" id="SSF53756">
    <property type="entry name" value="UDP-Glycosyltransferase/glycogen phosphorylase"/>
    <property type="match status" value="1"/>
</dbReference>
<dbReference type="CDD" id="cd03801">
    <property type="entry name" value="GT4_PimA-like"/>
    <property type="match status" value="1"/>
</dbReference>